<organism evidence="7 8">
    <name type="scientific">Brachybacterium fresconis</name>
    <dbReference type="NCBI Taxonomy" id="173363"/>
    <lineage>
        <taxon>Bacteria</taxon>
        <taxon>Bacillati</taxon>
        <taxon>Actinomycetota</taxon>
        <taxon>Actinomycetes</taxon>
        <taxon>Micrococcales</taxon>
        <taxon>Dermabacteraceae</taxon>
        <taxon>Brachybacterium</taxon>
    </lineage>
</organism>
<dbReference type="Proteomes" id="UP000698222">
    <property type="component" value="Unassembled WGS sequence"/>
</dbReference>
<dbReference type="SUPFAM" id="SSF46894">
    <property type="entry name" value="C-terminal effector domain of the bipartite response regulators"/>
    <property type="match status" value="1"/>
</dbReference>
<dbReference type="InterPro" id="IPR011006">
    <property type="entry name" value="CheY-like_superfamily"/>
</dbReference>
<sequence length="243" mass="26265">MAASVEGTESGREIMRDGANAMRRPRPLRVSIVEDEALMNAMLARTIDEADGLRVVHELDSAAAARLAIAPGSTDVALLDVNLGDGNGVRLGLELQRADPRIAIMLLSSLDVMGLFLSVQDEVSEPWSYLSKRSSFTRDVLIGAIEATADGETVIDPSLVQRSRPRAGTPVAGLTTAQFDVLRLVAEGLSNEAVAGRLHLSERSVESHLLAIYRRLGVDGEGANRRVRAVLVFLEQTGRTWQR</sequence>
<dbReference type="PROSITE" id="PS50110">
    <property type="entry name" value="RESPONSE_REGULATORY"/>
    <property type="match status" value="1"/>
</dbReference>
<dbReference type="Pfam" id="PF00196">
    <property type="entry name" value="GerE"/>
    <property type="match status" value="1"/>
</dbReference>
<dbReference type="PRINTS" id="PR00038">
    <property type="entry name" value="HTHLUXR"/>
</dbReference>
<proteinExistence type="predicted"/>
<dbReference type="PANTHER" id="PTHR43214">
    <property type="entry name" value="TWO-COMPONENT RESPONSE REGULATOR"/>
    <property type="match status" value="1"/>
</dbReference>
<dbReference type="Pfam" id="PF00072">
    <property type="entry name" value="Response_reg"/>
    <property type="match status" value="1"/>
</dbReference>
<reference evidence="7 8" key="1">
    <citation type="submission" date="2021-03" db="EMBL/GenBank/DDBJ databases">
        <title>Sequencing the genomes of 1000 actinobacteria strains.</title>
        <authorList>
            <person name="Klenk H.-P."/>
        </authorList>
    </citation>
    <scope>NUCLEOTIDE SEQUENCE [LARGE SCALE GENOMIC DNA]</scope>
    <source>
        <strain evidence="7 8">DSM 14564</strain>
    </source>
</reference>
<dbReference type="InterPro" id="IPR016032">
    <property type="entry name" value="Sig_transdc_resp-reg_C-effctor"/>
</dbReference>
<comment type="caution">
    <text evidence="7">The sequence shown here is derived from an EMBL/GenBank/DDBJ whole genome shotgun (WGS) entry which is preliminary data.</text>
</comment>
<evidence type="ECO:0000256" key="3">
    <source>
        <dbReference type="ARBA" id="ARBA00023163"/>
    </source>
</evidence>
<evidence type="ECO:0000259" key="5">
    <source>
        <dbReference type="PROSITE" id="PS50043"/>
    </source>
</evidence>
<keyword evidence="8" id="KW-1185">Reference proteome</keyword>
<dbReference type="SUPFAM" id="SSF52172">
    <property type="entry name" value="CheY-like"/>
    <property type="match status" value="1"/>
</dbReference>
<dbReference type="EMBL" id="JAGIOC010000001">
    <property type="protein sequence ID" value="MBP2409643.1"/>
    <property type="molecule type" value="Genomic_DNA"/>
</dbReference>
<dbReference type="CDD" id="cd06170">
    <property type="entry name" value="LuxR_C_like"/>
    <property type="match status" value="1"/>
</dbReference>
<keyword evidence="3" id="KW-0804">Transcription</keyword>
<dbReference type="InterPro" id="IPR039420">
    <property type="entry name" value="WalR-like"/>
</dbReference>
<evidence type="ECO:0000259" key="6">
    <source>
        <dbReference type="PROSITE" id="PS50110"/>
    </source>
</evidence>
<keyword evidence="4" id="KW-0597">Phosphoprotein</keyword>
<dbReference type="SMART" id="SM00421">
    <property type="entry name" value="HTH_LUXR"/>
    <property type="match status" value="1"/>
</dbReference>
<evidence type="ECO:0000256" key="2">
    <source>
        <dbReference type="ARBA" id="ARBA00023125"/>
    </source>
</evidence>
<dbReference type="InterPro" id="IPR000792">
    <property type="entry name" value="Tscrpt_reg_LuxR_C"/>
</dbReference>
<dbReference type="Gene3D" id="3.40.50.2300">
    <property type="match status" value="1"/>
</dbReference>
<dbReference type="InterPro" id="IPR001789">
    <property type="entry name" value="Sig_transdc_resp-reg_receiver"/>
</dbReference>
<dbReference type="RefSeq" id="WP_342591776.1">
    <property type="nucleotide sequence ID" value="NZ_BAAAJV010000006.1"/>
</dbReference>
<dbReference type="PROSITE" id="PS00622">
    <property type="entry name" value="HTH_LUXR_1"/>
    <property type="match status" value="1"/>
</dbReference>
<dbReference type="GO" id="GO:0003677">
    <property type="term" value="F:DNA binding"/>
    <property type="evidence" value="ECO:0007669"/>
    <property type="project" value="UniProtKB-KW"/>
</dbReference>
<feature type="modified residue" description="4-aspartylphosphate" evidence="4">
    <location>
        <position position="80"/>
    </location>
</feature>
<keyword evidence="1" id="KW-0805">Transcription regulation</keyword>
<dbReference type="PANTHER" id="PTHR43214:SF24">
    <property type="entry name" value="TRANSCRIPTIONAL REGULATORY PROTEIN NARL-RELATED"/>
    <property type="match status" value="1"/>
</dbReference>
<feature type="domain" description="HTH luxR-type" evidence="5">
    <location>
        <begin position="167"/>
        <end position="237"/>
    </location>
</feature>
<keyword evidence="2 7" id="KW-0238">DNA-binding</keyword>
<evidence type="ECO:0000256" key="1">
    <source>
        <dbReference type="ARBA" id="ARBA00023015"/>
    </source>
</evidence>
<evidence type="ECO:0000313" key="7">
    <source>
        <dbReference type="EMBL" id="MBP2409643.1"/>
    </source>
</evidence>
<protein>
    <submittedName>
        <fullName evidence="7">DNA-binding NarL/FixJ family response regulator</fullName>
    </submittedName>
</protein>
<name>A0ABS4YLH7_9MICO</name>
<evidence type="ECO:0000256" key="4">
    <source>
        <dbReference type="PROSITE-ProRule" id="PRU00169"/>
    </source>
</evidence>
<gene>
    <name evidence="7" type="ORF">JOF44_002546</name>
</gene>
<accession>A0ABS4YLH7</accession>
<evidence type="ECO:0000313" key="8">
    <source>
        <dbReference type="Proteomes" id="UP000698222"/>
    </source>
</evidence>
<dbReference type="PROSITE" id="PS50043">
    <property type="entry name" value="HTH_LUXR_2"/>
    <property type="match status" value="1"/>
</dbReference>
<feature type="domain" description="Response regulatory" evidence="6">
    <location>
        <begin position="29"/>
        <end position="147"/>
    </location>
</feature>